<dbReference type="OrthoDB" id="6359943at2759"/>
<dbReference type="PANTHER" id="PTHR24412">
    <property type="entry name" value="KELCH PROTEIN"/>
    <property type="match status" value="1"/>
</dbReference>
<dbReference type="SMART" id="SM00225">
    <property type="entry name" value="BTB"/>
    <property type="match status" value="1"/>
</dbReference>
<organism evidence="5 6">
    <name type="scientific">Acyrthosiphon pisum</name>
    <name type="common">Pea aphid</name>
    <dbReference type="NCBI Taxonomy" id="7029"/>
    <lineage>
        <taxon>Eukaryota</taxon>
        <taxon>Metazoa</taxon>
        <taxon>Ecdysozoa</taxon>
        <taxon>Arthropoda</taxon>
        <taxon>Hexapoda</taxon>
        <taxon>Insecta</taxon>
        <taxon>Pterygota</taxon>
        <taxon>Neoptera</taxon>
        <taxon>Paraneoptera</taxon>
        <taxon>Hemiptera</taxon>
        <taxon>Sternorrhyncha</taxon>
        <taxon>Aphidomorpha</taxon>
        <taxon>Aphidoidea</taxon>
        <taxon>Aphididae</taxon>
        <taxon>Macrosiphini</taxon>
        <taxon>Acyrthosiphon</taxon>
    </lineage>
</organism>
<keyword evidence="1" id="KW-0880">Kelch repeat</keyword>
<dbReference type="SMART" id="SM00875">
    <property type="entry name" value="BACK"/>
    <property type="match status" value="2"/>
</dbReference>
<evidence type="ECO:0000313" key="6">
    <source>
        <dbReference type="Proteomes" id="UP000007819"/>
    </source>
</evidence>
<dbReference type="Gene3D" id="3.30.710.10">
    <property type="entry name" value="Potassium Channel Kv1.1, Chain A"/>
    <property type="match status" value="1"/>
</dbReference>
<dbReference type="InterPro" id="IPR011333">
    <property type="entry name" value="SKP1/BTB/POZ_sf"/>
</dbReference>
<dbReference type="FunFam" id="1.25.40.420:FF:000001">
    <property type="entry name" value="Kelch-like family member 12"/>
    <property type="match status" value="1"/>
</dbReference>
<keyword evidence="3" id="KW-0009">Actin-binding</keyword>
<dbReference type="InterPro" id="IPR058667">
    <property type="entry name" value="DUF6242_C"/>
</dbReference>
<protein>
    <recommendedName>
        <fullName evidence="4">BTB domain-containing protein</fullName>
    </recommendedName>
</protein>
<dbReference type="InterPro" id="IPR000210">
    <property type="entry name" value="BTB/POZ_dom"/>
</dbReference>
<dbReference type="RefSeq" id="XP_029342182.1">
    <property type="nucleotide sequence ID" value="XM_029486322.1"/>
</dbReference>
<dbReference type="Pfam" id="PF07707">
    <property type="entry name" value="BACK"/>
    <property type="match status" value="2"/>
</dbReference>
<evidence type="ECO:0000313" key="5">
    <source>
        <dbReference type="EnsemblMetazoa" id="XP_029342182.1"/>
    </source>
</evidence>
<dbReference type="AlphaFoldDB" id="A0A8R2NMV3"/>
<dbReference type="PANTHER" id="PTHR24412:SF489">
    <property type="entry name" value="RING FINGER DOMAIN AND KELCH REPEAT-CONTAINING PROTEIN DDB_G0271372"/>
    <property type="match status" value="1"/>
</dbReference>
<dbReference type="Pfam" id="PF25852">
    <property type="entry name" value="DUF6242_C"/>
    <property type="match status" value="1"/>
</dbReference>
<reference evidence="5" key="2">
    <citation type="submission" date="2022-06" db="UniProtKB">
        <authorList>
            <consortium name="EnsemblMetazoa"/>
        </authorList>
    </citation>
    <scope>IDENTIFICATION</scope>
</reference>
<dbReference type="SUPFAM" id="SSF117281">
    <property type="entry name" value="Kelch motif"/>
    <property type="match status" value="1"/>
</dbReference>
<accession>A0A8R2NMV3</accession>
<dbReference type="Gene3D" id="2.120.10.80">
    <property type="entry name" value="Kelch-type beta propeller"/>
    <property type="match status" value="1"/>
</dbReference>
<feature type="domain" description="BTB" evidence="4">
    <location>
        <begin position="34"/>
        <end position="101"/>
    </location>
</feature>
<dbReference type="PROSITE" id="PS50097">
    <property type="entry name" value="BTB"/>
    <property type="match status" value="1"/>
</dbReference>
<dbReference type="Gene3D" id="1.25.40.420">
    <property type="match status" value="2"/>
</dbReference>
<dbReference type="EnsemblMetazoa" id="XM_029486322.1">
    <property type="protein sequence ID" value="XP_029342182.1"/>
    <property type="gene ID" value="LOC100166923"/>
</dbReference>
<dbReference type="InterPro" id="IPR015915">
    <property type="entry name" value="Kelch-typ_b-propeller"/>
</dbReference>
<dbReference type="KEGG" id="api:100166923"/>
<sequence>MSDQEPMQTNFCAEKRFSLSYDALNTMRRNSQFCDVTFVVGEKKIAAHKVILASHSNYFDKMFTGNFKDTNLLELKNVEITPNSLELLLDFLYTSQLTINDSNVQDLLMASNFLLLNDVKKECLNYIEQTIDIENYMTIKCVADKNKIRELHELFLSYILKNYKDIVKSNTFLSFSFELMMELIQSDDLCAEEEEVYESTMMWLKHDLKERLKYLPELIKSIRFSLMSVDYLDSTVQEEDLIQSDNTCMRYLLHAYKIHRNIKTMDNDSVFTCNNTRRKFNEKSQSNNLGIEAFKVNISSHNNFKIFIDSPEFMSLKFEQMMELIKSDDLCAEELQVYEATISWIKYDEKNRSELFPKLFLSIRLSLMQSKDLISVILDEDLVTSNSICLDFLLNTYEMLTLDKNILMTTSQFHGFNIFNYRNHNLKQVLILYEKSGYSKIEWFDRIDNASYECSLTWPSDFTTSNLILRDGRIFSISYGDGINSVKLYDGHLNVWKTISTPVFVHNCSSIIQFNDRVYVMSTRGVEYYDILSETWQEVKFKIKEVESLKLAVVSDLIYGVCTTKAFYYNPKTDFGQLICPFTADIDIHQVYSIFSFNNRLCVIGGNISNNYNHIIFEKYDPKTNTWIRISRTINRTKRPGVIELDKKLYLMGGDDCNSIQLYNPDFKIFKAVIGLYLKSSIHSNTQAFVVDTKSINLKNILKYYSNNEI</sequence>
<name>A0A8R2NMV3_ACYPI</name>
<evidence type="ECO:0000256" key="2">
    <source>
        <dbReference type="ARBA" id="ARBA00022737"/>
    </source>
</evidence>
<dbReference type="InterPro" id="IPR011705">
    <property type="entry name" value="BACK"/>
</dbReference>
<dbReference type="SUPFAM" id="SSF54695">
    <property type="entry name" value="POZ domain"/>
    <property type="match status" value="1"/>
</dbReference>
<keyword evidence="2" id="KW-0677">Repeat</keyword>
<keyword evidence="6" id="KW-1185">Reference proteome</keyword>
<dbReference type="Proteomes" id="UP000007819">
    <property type="component" value="Chromosome A1"/>
</dbReference>
<reference evidence="6" key="1">
    <citation type="submission" date="2010-06" db="EMBL/GenBank/DDBJ databases">
        <authorList>
            <person name="Jiang H."/>
            <person name="Abraham K."/>
            <person name="Ali S."/>
            <person name="Alsbrooks S.L."/>
            <person name="Anim B.N."/>
            <person name="Anosike U.S."/>
            <person name="Attaway T."/>
            <person name="Bandaranaike D.P."/>
            <person name="Battles P.K."/>
            <person name="Bell S.N."/>
            <person name="Bell A.V."/>
            <person name="Beltran B."/>
            <person name="Bickham C."/>
            <person name="Bustamante Y."/>
            <person name="Caleb T."/>
            <person name="Canada A."/>
            <person name="Cardenas V."/>
            <person name="Carter K."/>
            <person name="Chacko J."/>
            <person name="Chandrabose M.N."/>
            <person name="Chavez D."/>
            <person name="Chavez A."/>
            <person name="Chen L."/>
            <person name="Chu H.-S."/>
            <person name="Claassen K.J."/>
            <person name="Cockrell R."/>
            <person name="Collins M."/>
            <person name="Cooper J.A."/>
            <person name="Cree A."/>
            <person name="Curry S.M."/>
            <person name="Da Y."/>
            <person name="Dao M.D."/>
            <person name="Das B."/>
            <person name="Davila M.-L."/>
            <person name="Davy-Carroll L."/>
            <person name="Denson S."/>
            <person name="Dinh H."/>
            <person name="Ebong V.E."/>
            <person name="Edwards J.R."/>
            <person name="Egan A."/>
            <person name="El-Daye J."/>
            <person name="Escobedo L."/>
            <person name="Fernandez S."/>
            <person name="Fernando P.R."/>
            <person name="Flagg N."/>
            <person name="Forbes L.D."/>
            <person name="Fowler R.G."/>
            <person name="Fu Q."/>
            <person name="Gabisi R.A."/>
            <person name="Ganer J."/>
            <person name="Garbino Pronczuk A."/>
            <person name="Garcia R.M."/>
            <person name="Garner T."/>
            <person name="Garrett T.E."/>
            <person name="Gonzalez D.A."/>
            <person name="Hamid H."/>
            <person name="Hawkins E.S."/>
            <person name="Hirani K."/>
            <person name="Hogues M.E."/>
            <person name="Hollins B."/>
            <person name="Hsiao C.-H."/>
            <person name="Jabil R."/>
            <person name="James M.L."/>
            <person name="Jhangiani S.N."/>
            <person name="Johnson B."/>
            <person name="Johnson Q."/>
            <person name="Joshi V."/>
            <person name="Kalu J.B."/>
            <person name="Kam C."/>
            <person name="Kashfia A."/>
            <person name="Keebler J."/>
            <person name="Kisamo H."/>
            <person name="Kovar C.L."/>
            <person name="Lago L.A."/>
            <person name="Lai C.-Y."/>
            <person name="Laidlaw J."/>
            <person name="Lara F."/>
            <person name="Le T.-K."/>
            <person name="Lee S.L."/>
            <person name="Legall F.H."/>
            <person name="Lemon S.J."/>
            <person name="Lewis L.R."/>
            <person name="Li B."/>
            <person name="Liu Y."/>
            <person name="Liu Y.-S."/>
            <person name="Lopez J."/>
            <person name="Lozado R.J."/>
            <person name="Lu J."/>
            <person name="Madu R.C."/>
            <person name="Maheshwari M."/>
            <person name="Maheshwari R."/>
            <person name="Malloy K."/>
            <person name="Martinez E."/>
            <person name="Mathew T."/>
            <person name="Mercado I.C."/>
            <person name="Mercado C."/>
            <person name="Meyer B."/>
            <person name="Montgomery K."/>
            <person name="Morgan M.B."/>
            <person name="Munidasa M."/>
            <person name="Nazareth L.V."/>
            <person name="Nelson J."/>
            <person name="Ng B.M."/>
            <person name="Nguyen N.B."/>
            <person name="Nguyen P.Q."/>
            <person name="Nguyen T."/>
            <person name="Obregon M."/>
            <person name="Okwuonu G.O."/>
            <person name="Onwere C.G."/>
            <person name="Orozco G."/>
            <person name="Parra A."/>
            <person name="Patel S."/>
            <person name="Patil S."/>
            <person name="Perez A."/>
            <person name="Perez Y."/>
            <person name="Pham C."/>
            <person name="Primus E.L."/>
            <person name="Pu L.-L."/>
            <person name="Puazo M."/>
            <person name="Qin X."/>
            <person name="Quiroz J.B."/>
            <person name="Reese J."/>
            <person name="Richards S."/>
            <person name="Rives C.M."/>
            <person name="Robberts R."/>
            <person name="Ruiz S.J."/>
            <person name="Ruiz M.J."/>
            <person name="Santibanez J."/>
            <person name="Schneider B.W."/>
            <person name="Sisson I."/>
            <person name="Smith M."/>
            <person name="Sodergren E."/>
            <person name="Song X.-Z."/>
            <person name="Song B.B."/>
            <person name="Summersgill H."/>
            <person name="Thelus R."/>
            <person name="Thornton R.D."/>
            <person name="Trejos Z.Y."/>
            <person name="Usmani K."/>
            <person name="Vattathil S."/>
            <person name="Villasana D."/>
            <person name="Walker D.L."/>
            <person name="Wang S."/>
            <person name="Wang K."/>
            <person name="White C.S."/>
            <person name="Williams A.C."/>
            <person name="Williamson J."/>
            <person name="Wilson K."/>
            <person name="Woghiren I.O."/>
            <person name="Woodworth J.R."/>
            <person name="Worley K.C."/>
            <person name="Wright R.A."/>
            <person name="Wu W."/>
            <person name="Young L."/>
            <person name="Zhang L."/>
            <person name="Zhang J."/>
            <person name="Zhu Y."/>
            <person name="Muzny D.M."/>
            <person name="Weinstock G."/>
            <person name="Gibbs R.A."/>
        </authorList>
    </citation>
    <scope>NUCLEOTIDE SEQUENCE [LARGE SCALE GENOMIC DNA]</scope>
    <source>
        <strain evidence="6">LSR1</strain>
    </source>
</reference>
<dbReference type="Pfam" id="PF00651">
    <property type="entry name" value="BTB"/>
    <property type="match status" value="1"/>
</dbReference>
<proteinExistence type="predicted"/>
<evidence type="ECO:0000259" key="4">
    <source>
        <dbReference type="PROSITE" id="PS50097"/>
    </source>
</evidence>
<dbReference type="GeneID" id="100166923"/>
<evidence type="ECO:0000256" key="3">
    <source>
        <dbReference type="ARBA" id="ARBA00023203"/>
    </source>
</evidence>
<evidence type="ECO:0000256" key="1">
    <source>
        <dbReference type="ARBA" id="ARBA00022441"/>
    </source>
</evidence>